<accession>A0A7S4W1S8</accession>
<sequence>MYHQCNSRQCHHTEALNDNGPQQLCGWRESTMQDAEELWLQTFSAYRIQFACVHVGKYTPKSKRKVMWHFGLKNVASLQSGKVGSDCAVEEIKVSLRILSTAYSSL</sequence>
<reference evidence="1" key="1">
    <citation type="submission" date="2021-01" db="EMBL/GenBank/DDBJ databases">
        <authorList>
            <person name="Corre E."/>
            <person name="Pelletier E."/>
            <person name="Niang G."/>
            <person name="Scheremetjew M."/>
            <person name="Finn R."/>
            <person name="Kale V."/>
            <person name="Holt S."/>
            <person name="Cochrane G."/>
            <person name="Meng A."/>
            <person name="Brown T."/>
            <person name="Cohen L."/>
        </authorList>
    </citation>
    <scope>NUCLEOTIDE SEQUENCE</scope>
    <source>
        <strain evidence="1">GSO104</strain>
    </source>
</reference>
<protein>
    <submittedName>
        <fullName evidence="1">Uncharacterized protein</fullName>
    </submittedName>
</protein>
<evidence type="ECO:0000313" key="1">
    <source>
        <dbReference type="EMBL" id="CAE4634348.1"/>
    </source>
</evidence>
<dbReference type="AlphaFoldDB" id="A0A7S4W1S8"/>
<name>A0A7S4W1S8_9STRA</name>
<dbReference type="EMBL" id="HBNS01037362">
    <property type="protein sequence ID" value="CAE4634348.1"/>
    <property type="molecule type" value="Transcribed_RNA"/>
</dbReference>
<proteinExistence type="predicted"/>
<gene>
    <name evidence="1" type="ORF">DBRI00130_LOCUS29183</name>
</gene>
<organism evidence="1">
    <name type="scientific">Ditylum brightwellii</name>
    <dbReference type="NCBI Taxonomy" id="49249"/>
    <lineage>
        <taxon>Eukaryota</taxon>
        <taxon>Sar</taxon>
        <taxon>Stramenopiles</taxon>
        <taxon>Ochrophyta</taxon>
        <taxon>Bacillariophyta</taxon>
        <taxon>Mediophyceae</taxon>
        <taxon>Lithodesmiophycidae</taxon>
        <taxon>Lithodesmiales</taxon>
        <taxon>Lithodesmiaceae</taxon>
        <taxon>Ditylum</taxon>
    </lineage>
</organism>